<feature type="transmembrane region" description="Helical" evidence="1">
    <location>
        <begin position="124"/>
        <end position="146"/>
    </location>
</feature>
<dbReference type="AlphaFoldDB" id="E9I3A8"/>
<keyword evidence="1" id="KW-0812">Transmembrane</keyword>
<keyword evidence="1" id="KW-0472">Membrane</keyword>
<dbReference type="PANTHER" id="PTHR45813">
    <property type="entry name" value="IG-LIKE DOMAIN-CONTAINING PROTEIN"/>
    <property type="match status" value="1"/>
</dbReference>
<proteinExistence type="predicted"/>
<feature type="non-terminal residue" evidence="2">
    <location>
        <position position="187"/>
    </location>
</feature>
<keyword evidence="1" id="KW-1133">Transmembrane helix</keyword>
<accession>E9I3A8</accession>
<dbReference type="InParanoid" id="E9I3A8"/>
<name>E9I3A8_DAPPU</name>
<dbReference type="EMBL" id="GL734454">
    <property type="protein sequence ID" value="EFX61522.1"/>
    <property type="molecule type" value="Genomic_DNA"/>
</dbReference>
<evidence type="ECO:0000313" key="3">
    <source>
        <dbReference type="Proteomes" id="UP000000305"/>
    </source>
</evidence>
<organism evidence="2 3">
    <name type="scientific">Daphnia pulex</name>
    <name type="common">Water flea</name>
    <dbReference type="NCBI Taxonomy" id="6669"/>
    <lineage>
        <taxon>Eukaryota</taxon>
        <taxon>Metazoa</taxon>
        <taxon>Ecdysozoa</taxon>
        <taxon>Arthropoda</taxon>
        <taxon>Crustacea</taxon>
        <taxon>Branchiopoda</taxon>
        <taxon>Diplostraca</taxon>
        <taxon>Cladocera</taxon>
        <taxon>Anomopoda</taxon>
        <taxon>Daphniidae</taxon>
        <taxon>Daphnia</taxon>
    </lineage>
</organism>
<sequence>IPLSLSGVQSLIEEFSTGSPFVSWFSQLSSISGIFFCLIYSTLLIAILSLYVMSTRVRDVSSEKFNAFTQEVPNVTEISSGYNQRCLLLAILSLLLTGTMLSHLRWMSLSAHCIAAFLHLLEVLLVFSLMMTFSGTNYTCSLLCFWRRNKLPEGETVNELLNATAMVESPQRRNLLSQEQLPVDGRD</sequence>
<dbReference type="PANTHER" id="PTHR45813:SF8">
    <property type="entry name" value="IG-LIKE DOMAIN-CONTAINING PROTEIN"/>
    <property type="match status" value="1"/>
</dbReference>
<dbReference type="InterPro" id="IPR051587">
    <property type="entry name" value="Adhesion_GPCR"/>
</dbReference>
<dbReference type="HOGENOM" id="CLU_1451088_0_0_1"/>
<feature type="transmembrane region" description="Helical" evidence="1">
    <location>
        <begin position="86"/>
        <end position="104"/>
    </location>
</feature>
<evidence type="ECO:0000256" key="1">
    <source>
        <dbReference type="SAM" id="Phobius"/>
    </source>
</evidence>
<keyword evidence="3" id="KW-1185">Reference proteome</keyword>
<dbReference type="KEGG" id="dpx:DAPPUDRAFT_121602"/>
<dbReference type="Proteomes" id="UP000000305">
    <property type="component" value="Unassembled WGS sequence"/>
</dbReference>
<feature type="transmembrane region" description="Helical" evidence="1">
    <location>
        <begin position="31"/>
        <end position="52"/>
    </location>
</feature>
<gene>
    <name evidence="2" type="ORF">DAPPUDRAFT_121602</name>
</gene>
<evidence type="ECO:0000313" key="2">
    <source>
        <dbReference type="EMBL" id="EFX61522.1"/>
    </source>
</evidence>
<reference evidence="2 3" key="1">
    <citation type="journal article" date="2011" name="Science">
        <title>The ecoresponsive genome of Daphnia pulex.</title>
        <authorList>
            <person name="Colbourne J.K."/>
            <person name="Pfrender M.E."/>
            <person name="Gilbert D."/>
            <person name="Thomas W.K."/>
            <person name="Tucker A."/>
            <person name="Oakley T.H."/>
            <person name="Tokishita S."/>
            <person name="Aerts A."/>
            <person name="Arnold G.J."/>
            <person name="Basu M.K."/>
            <person name="Bauer D.J."/>
            <person name="Caceres C.E."/>
            <person name="Carmel L."/>
            <person name="Casola C."/>
            <person name="Choi J.H."/>
            <person name="Detter J.C."/>
            <person name="Dong Q."/>
            <person name="Dusheyko S."/>
            <person name="Eads B.D."/>
            <person name="Frohlich T."/>
            <person name="Geiler-Samerotte K.A."/>
            <person name="Gerlach D."/>
            <person name="Hatcher P."/>
            <person name="Jogdeo S."/>
            <person name="Krijgsveld J."/>
            <person name="Kriventseva E.V."/>
            <person name="Kultz D."/>
            <person name="Laforsch C."/>
            <person name="Lindquist E."/>
            <person name="Lopez J."/>
            <person name="Manak J.R."/>
            <person name="Muller J."/>
            <person name="Pangilinan J."/>
            <person name="Patwardhan R.P."/>
            <person name="Pitluck S."/>
            <person name="Pritham E.J."/>
            <person name="Rechtsteiner A."/>
            <person name="Rho M."/>
            <person name="Rogozin I.B."/>
            <person name="Sakarya O."/>
            <person name="Salamov A."/>
            <person name="Schaack S."/>
            <person name="Shapiro H."/>
            <person name="Shiga Y."/>
            <person name="Skalitzky C."/>
            <person name="Smith Z."/>
            <person name="Souvorov A."/>
            <person name="Sung W."/>
            <person name="Tang Z."/>
            <person name="Tsuchiya D."/>
            <person name="Tu H."/>
            <person name="Vos H."/>
            <person name="Wang M."/>
            <person name="Wolf Y.I."/>
            <person name="Yamagata H."/>
            <person name="Yamada T."/>
            <person name="Ye Y."/>
            <person name="Shaw J.R."/>
            <person name="Andrews J."/>
            <person name="Crease T.J."/>
            <person name="Tang H."/>
            <person name="Lucas S.M."/>
            <person name="Robertson H.M."/>
            <person name="Bork P."/>
            <person name="Koonin E.V."/>
            <person name="Zdobnov E.M."/>
            <person name="Grigoriev I.V."/>
            <person name="Lynch M."/>
            <person name="Boore J.L."/>
        </authorList>
    </citation>
    <scope>NUCLEOTIDE SEQUENCE [LARGE SCALE GENOMIC DNA]</scope>
</reference>
<dbReference type="OrthoDB" id="6344273at2759"/>
<protein>
    <submittedName>
        <fullName evidence="2">Uncharacterized protein</fullName>
    </submittedName>
</protein>